<reference evidence="1" key="1">
    <citation type="submission" date="2022-11" db="EMBL/GenBank/DDBJ databases">
        <title>Role of the vibriolysin VemA secreted by the emergent pathogen Vibrio europaeus in the colonization of Manila clam mucus.</title>
        <authorList>
            <person name="Martinez C."/>
            <person name="Rodriguez S."/>
            <person name="Vences A."/>
            <person name="Barja J.L."/>
            <person name="Toranzo A.E."/>
            <person name="Dubert J."/>
        </authorList>
    </citation>
    <scope>NUCLEOTIDE SEQUENCE</scope>
    <source>
        <strain evidence="1">3454</strain>
    </source>
</reference>
<proteinExistence type="predicted"/>
<name>A0ABT5GRI7_9VIBR</name>
<evidence type="ECO:0000313" key="2">
    <source>
        <dbReference type="Proteomes" id="UP001150001"/>
    </source>
</evidence>
<sequence length="133" mass="14509">MLIVRLALLAVILFGFQKVIALSGFDDAELDEKFGQLSSLMKPFVDKELIDNKAHSVGVFESAQYLETSLLEPVSTQISTSKGDFMVIGAVSGLKGQRVSITGLEDSRLEAKLCIESECFKLRNAPSLVETPK</sequence>
<protein>
    <submittedName>
        <fullName evidence="1">Uncharacterized protein</fullName>
    </submittedName>
</protein>
<evidence type="ECO:0000313" key="1">
    <source>
        <dbReference type="EMBL" id="MDC5739767.1"/>
    </source>
</evidence>
<dbReference type="Proteomes" id="UP001150001">
    <property type="component" value="Unassembled WGS sequence"/>
</dbReference>
<dbReference type="RefSeq" id="WP_272237372.1">
    <property type="nucleotide sequence ID" value="NZ_JAPFIQ010000024.1"/>
</dbReference>
<keyword evidence="2" id="KW-1185">Reference proteome</keyword>
<organism evidence="1 2">
    <name type="scientific">Vibrio europaeus</name>
    <dbReference type="NCBI Taxonomy" id="300876"/>
    <lineage>
        <taxon>Bacteria</taxon>
        <taxon>Pseudomonadati</taxon>
        <taxon>Pseudomonadota</taxon>
        <taxon>Gammaproteobacteria</taxon>
        <taxon>Vibrionales</taxon>
        <taxon>Vibrionaceae</taxon>
        <taxon>Vibrio</taxon>
        <taxon>Vibrio oreintalis group</taxon>
    </lineage>
</organism>
<gene>
    <name evidence="1" type="ORF">OPW20_06790</name>
</gene>
<comment type="caution">
    <text evidence="1">The sequence shown here is derived from an EMBL/GenBank/DDBJ whole genome shotgun (WGS) entry which is preliminary data.</text>
</comment>
<dbReference type="EMBL" id="JAPFIT010000011">
    <property type="protein sequence ID" value="MDC5739767.1"/>
    <property type="molecule type" value="Genomic_DNA"/>
</dbReference>
<accession>A0ABT5GRI7</accession>